<gene>
    <name evidence="2" type="ORF">CSUB01_12524</name>
</gene>
<protein>
    <submittedName>
        <fullName evidence="2">Uncharacterized protein</fullName>
    </submittedName>
</protein>
<evidence type="ECO:0000313" key="3">
    <source>
        <dbReference type="Proteomes" id="UP000027238"/>
    </source>
</evidence>
<evidence type="ECO:0000313" key="2">
    <source>
        <dbReference type="EMBL" id="KDN68221.1"/>
    </source>
</evidence>
<proteinExistence type="predicted"/>
<evidence type="ECO:0000256" key="1">
    <source>
        <dbReference type="SAM" id="SignalP"/>
    </source>
</evidence>
<dbReference type="EMBL" id="JMSE01000700">
    <property type="protein sequence ID" value="KDN68221.1"/>
    <property type="molecule type" value="Genomic_DNA"/>
</dbReference>
<sequence length="382" mass="41570">MTIIIFDAIVAALLFAPFMYGAVQAGQNKGACLGPSKMGMWNNTRGFTHSKWYRLAAYMNEPYPPRRLKVALPQPRHPAIPSDAALSAYVKPKRHVYTACLEDSQHGDDTIYRRLAQHGNMACVNTGFFHRPHPGPDINTLKAGLGAPASFDGAKYSRICLIKQRQTVHWHRRVPSNDLLQPHIHIQKRAARIGAVQDSQAPYLSETARRCLEETRTDIIRVLGLLYTAPGQMHAGIVAEGEVPDVNAAGAGDAVVDCGLESGCDSAARGAAATSRMRSKGTVPCTKTAIALRKAARAIDAKSGPRGSAAGVLEPDERVDEGLVAAVRVYHADSDVHDAGETSQKHLQEGKMDVERTDAQPLAQRLDRIEPPRNPIIANRKY</sequence>
<organism evidence="2 3">
    <name type="scientific">Colletotrichum sublineola</name>
    <name type="common">Sorghum anthracnose fungus</name>
    <dbReference type="NCBI Taxonomy" id="1173701"/>
    <lineage>
        <taxon>Eukaryota</taxon>
        <taxon>Fungi</taxon>
        <taxon>Dikarya</taxon>
        <taxon>Ascomycota</taxon>
        <taxon>Pezizomycotina</taxon>
        <taxon>Sordariomycetes</taxon>
        <taxon>Hypocreomycetidae</taxon>
        <taxon>Glomerellales</taxon>
        <taxon>Glomerellaceae</taxon>
        <taxon>Colletotrichum</taxon>
        <taxon>Colletotrichum graminicola species complex</taxon>
    </lineage>
</organism>
<feature type="chain" id="PRO_5001630652" evidence="1">
    <location>
        <begin position="26"/>
        <end position="382"/>
    </location>
</feature>
<dbReference type="HOGENOM" id="CLU_723642_0_0_1"/>
<feature type="signal peptide" evidence="1">
    <location>
        <begin position="1"/>
        <end position="25"/>
    </location>
</feature>
<accession>A0A066XR57</accession>
<name>A0A066XR57_COLSU</name>
<comment type="caution">
    <text evidence="2">The sequence shown here is derived from an EMBL/GenBank/DDBJ whole genome shotgun (WGS) entry which is preliminary data.</text>
</comment>
<dbReference type="OrthoDB" id="5389660at2759"/>
<keyword evidence="1" id="KW-0732">Signal</keyword>
<keyword evidence="3" id="KW-1185">Reference proteome</keyword>
<reference evidence="3" key="1">
    <citation type="journal article" date="2014" name="Genome Announc.">
        <title>Draft genome sequence of Colletotrichum sublineola, a destructive pathogen of cultivated sorghum.</title>
        <authorList>
            <person name="Baroncelli R."/>
            <person name="Sanz-Martin J.M."/>
            <person name="Rech G.E."/>
            <person name="Sukno S.A."/>
            <person name="Thon M.R."/>
        </authorList>
    </citation>
    <scope>NUCLEOTIDE SEQUENCE [LARGE SCALE GENOMIC DNA]</scope>
    <source>
        <strain evidence="3">TX430BB</strain>
    </source>
</reference>
<dbReference type="Proteomes" id="UP000027238">
    <property type="component" value="Unassembled WGS sequence"/>
</dbReference>
<dbReference type="AlphaFoldDB" id="A0A066XR57"/>